<dbReference type="Gene3D" id="3.30.300.30">
    <property type="match status" value="1"/>
</dbReference>
<gene>
    <name evidence="5" type="ORF">PM10SUCC1_36130</name>
</gene>
<dbReference type="PANTHER" id="PTHR43272">
    <property type="entry name" value="LONG-CHAIN-FATTY-ACID--COA LIGASE"/>
    <property type="match status" value="1"/>
</dbReference>
<dbReference type="PANTHER" id="PTHR43272:SF52">
    <property type="entry name" value="AMP-DEPENDENT SYNTHETASE_LIGASE DOMAIN-CONTAINING PROTEIN"/>
    <property type="match status" value="1"/>
</dbReference>
<dbReference type="GO" id="GO:0031177">
    <property type="term" value="F:phosphopantetheine binding"/>
    <property type="evidence" value="ECO:0007669"/>
    <property type="project" value="InterPro"/>
</dbReference>
<keyword evidence="2" id="KW-0597">Phosphoprotein</keyword>
<dbReference type="AlphaFoldDB" id="A0A9W6LPK0"/>
<dbReference type="SUPFAM" id="SSF69593">
    <property type="entry name" value="Glycerol-3-phosphate (1)-acyltransferase"/>
    <property type="match status" value="1"/>
</dbReference>
<dbReference type="GO" id="GO:0016746">
    <property type="term" value="F:acyltransferase activity"/>
    <property type="evidence" value="ECO:0007669"/>
    <property type="project" value="InterPro"/>
</dbReference>
<dbReference type="EMBL" id="BSDY01000034">
    <property type="protein sequence ID" value="GLI58099.1"/>
    <property type="molecule type" value="Genomic_DNA"/>
</dbReference>
<dbReference type="Pfam" id="PF00501">
    <property type="entry name" value="AMP-binding"/>
    <property type="match status" value="1"/>
</dbReference>
<dbReference type="PROSITE" id="PS50075">
    <property type="entry name" value="CARRIER"/>
    <property type="match status" value="1"/>
</dbReference>
<dbReference type="InterPro" id="IPR009081">
    <property type="entry name" value="PP-bd_ACP"/>
</dbReference>
<evidence type="ECO:0000256" key="3">
    <source>
        <dbReference type="ARBA" id="ARBA00024484"/>
    </source>
</evidence>
<reference evidence="5" key="1">
    <citation type="submission" date="2022-12" db="EMBL/GenBank/DDBJ databases">
        <title>Reference genome sequencing for broad-spectrum identification of bacterial and archaeal isolates by mass spectrometry.</title>
        <authorList>
            <person name="Sekiguchi Y."/>
            <person name="Tourlousse D.M."/>
        </authorList>
    </citation>
    <scope>NUCLEOTIDE SEQUENCE</scope>
    <source>
        <strain evidence="5">10succ1</strain>
    </source>
</reference>
<dbReference type="InterPro" id="IPR020806">
    <property type="entry name" value="PKS_PP-bd"/>
</dbReference>
<dbReference type="SUPFAM" id="SSF47336">
    <property type="entry name" value="ACP-like"/>
    <property type="match status" value="1"/>
</dbReference>
<dbReference type="GO" id="GO:0004467">
    <property type="term" value="F:long-chain fatty acid-CoA ligase activity"/>
    <property type="evidence" value="ECO:0007669"/>
    <property type="project" value="UniProtKB-EC"/>
</dbReference>
<dbReference type="InterPro" id="IPR042099">
    <property type="entry name" value="ANL_N_sf"/>
</dbReference>
<dbReference type="RefSeq" id="WP_281837774.1">
    <property type="nucleotide sequence ID" value="NZ_BSDY01000034.1"/>
</dbReference>
<name>A0A9W6LPK0_9FUSO</name>
<keyword evidence="5" id="KW-0436">Ligase</keyword>
<dbReference type="CDD" id="cd07989">
    <property type="entry name" value="LPLAT_AGPAT-like"/>
    <property type="match status" value="1"/>
</dbReference>
<evidence type="ECO:0000256" key="1">
    <source>
        <dbReference type="ARBA" id="ARBA00022450"/>
    </source>
</evidence>
<evidence type="ECO:0000256" key="2">
    <source>
        <dbReference type="ARBA" id="ARBA00022553"/>
    </source>
</evidence>
<dbReference type="Pfam" id="PF01553">
    <property type="entry name" value="Acyltransferase"/>
    <property type="match status" value="1"/>
</dbReference>
<comment type="caution">
    <text evidence="5">The sequence shown here is derived from an EMBL/GenBank/DDBJ whole genome shotgun (WGS) entry which is preliminary data.</text>
</comment>
<evidence type="ECO:0000313" key="6">
    <source>
        <dbReference type="Proteomes" id="UP001144471"/>
    </source>
</evidence>
<dbReference type="SMART" id="SM00823">
    <property type="entry name" value="PKS_PP"/>
    <property type="match status" value="1"/>
</dbReference>
<dbReference type="Proteomes" id="UP001144471">
    <property type="component" value="Unassembled WGS sequence"/>
</dbReference>
<dbReference type="InterPro" id="IPR002123">
    <property type="entry name" value="Plipid/glycerol_acylTrfase"/>
</dbReference>
<dbReference type="InterPro" id="IPR006162">
    <property type="entry name" value="Ppantetheine_attach_site"/>
</dbReference>
<dbReference type="GO" id="GO:0016020">
    <property type="term" value="C:membrane"/>
    <property type="evidence" value="ECO:0007669"/>
    <property type="project" value="TreeGrafter"/>
</dbReference>
<dbReference type="InterPro" id="IPR000873">
    <property type="entry name" value="AMP-dep_synth/lig_dom"/>
</dbReference>
<dbReference type="PROSITE" id="PS00012">
    <property type="entry name" value="PHOSPHOPANTETHEINE"/>
    <property type="match status" value="1"/>
</dbReference>
<dbReference type="SUPFAM" id="SSF56801">
    <property type="entry name" value="Acetyl-CoA synthetase-like"/>
    <property type="match status" value="1"/>
</dbReference>
<dbReference type="InterPro" id="IPR020845">
    <property type="entry name" value="AMP-binding_CS"/>
</dbReference>
<evidence type="ECO:0000313" key="5">
    <source>
        <dbReference type="EMBL" id="GLI58099.1"/>
    </source>
</evidence>
<sequence length="821" mass="92953">MKFITDYNKTAIKYEGRDISYREMIEGAKSYGEHLEIEREDRVIIFMENRPELLYAFLAVWDRKGACVCLDEGFDAKELEYYLRDADARYIFTSNKNLETTREAIAATGVKLKVLVVDELNEGEKRLEAEELWLEHPDREAVALMLYTSGTTGDPKGVMLTYDNILANLEGLEPYKMYEKTDVVLAILPMHHIFPLLGSGIVPLFKGGTVVFLKEMSKAAIGECLQKNGITMIIGVPRLYEMFHRGIMEKIEGNRVAKILFKVCERAGSLNFSKKIFKKVHEGFGGRIKFFVSGGSKLEPQIAKDFLTLGLEVIEGYGMTETAPMISFTPRGQVVPGSAGIVLPGTELKIGEDGEILSRGRHIMKGYFNKPEATAETVVDGWIHTGDLGELRDGKLYVTGRKKEMIVLSTGKNINPLEIEASILKKSNLIQEIAVTEYNNLLTAVIYPNFQAMKDEGITNIRETLKWGAIDEYNNEAPTYRKILGVEVVGEELPKTKLGKVRRFMLKDFLDGMKREEVEVEEPDFEEYRVLADYLKKVKSRGVVPGAHLELDLGLDSLELVELLSFLEHTFKIPVAENLLLEHSTVESLAEYLAANRKEITYEEINWREILTKTKGGELPTPLIRGGLVKFLTWLPLKYYVDLRLKGIENIPDKPCILAGNHQSFLDGFMLNSILPPHVRGETYYMAINIHFEGRIKRFAAENGNIILVNLNKNIKESLQKAAEILQSGGNLVIFPEGARTRDGRIGEFKKTFAILARELEVPVVTFGIRGAYDLMPYGSRVPKRGPVDIEFFEETLCGERSTEDFNREVRDRIKEWLEKK</sequence>
<proteinExistence type="predicted"/>
<dbReference type="Gene3D" id="3.40.50.12780">
    <property type="entry name" value="N-terminal domain of ligase-like"/>
    <property type="match status" value="1"/>
</dbReference>
<dbReference type="Gene3D" id="1.10.1200.10">
    <property type="entry name" value="ACP-like"/>
    <property type="match status" value="1"/>
</dbReference>
<organism evidence="5 6">
    <name type="scientific">Propionigenium maris DSM 9537</name>
    <dbReference type="NCBI Taxonomy" id="1123000"/>
    <lineage>
        <taxon>Bacteria</taxon>
        <taxon>Fusobacteriati</taxon>
        <taxon>Fusobacteriota</taxon>
        <taxon>Fusobacteriia</taxon>
        <taxon>Fusobacteriales</taxon>
        <taxon>Fusobacteriaceae</taxon>
        <taxon>Propionigenium</taxon>
    </lineage>
</organism>
<dbReference type="Pfam" id="PF00550">
    <property type="entry name" value="PP-binding"/>
    <property type="match status" value="1"/>
</dbReference>
<comment type="catalytic activity">
    <reaction evidence="3">
        <text>a long-chain fatty acid + ATP + CoA = a long-chain fatty acyl-CoA + AMP + diphosphate</text>
        <dbReference type="Rhea" id="RHEA:15421"/>
        <dbReference type="ChEBI" id="CHEBI:30616"/>
        <dbReference type="ChEBI" id="CHEBI:33019"/>
        <dbReference type="ChEBI" id="CHEBI:57287"/>
        <dbReference type="ChEBI" id="CHEBI:57560"/>
        <dbReference type="ChEBI" id="CHEBI:83139"/>
        <dbReference type="ChEBI" id="CHEBI:456215"/>
        <dbReference type="EC" id="6.2.1.3"/>
    </reaction>
    <physiologicalReaction direction="left-to-right" evidence="3">
        <dbReference type="Rhea" id="RHEA:15422"/>
    </physiologicalReaction>
</comment>
<accession>A0A9W6LPK0</accession>
<dbReference type="PROSITE" id="PS00455">
    <property type="entry name" value="AMP_BINDING"/>
    <property type="match status" value="1"/>
</dbReference>
<feature type="domain" description="Carrier" evidence="4">
    <location>
        <begin position="521"/>
        <end position="597"/>
    </location>
</feature>
<dbReference type="InterPro" id="IPR045851">
    <property type="entry name" value="AMP-bd_C_sf"/>
</dbReference>
<keyword evidence="6" id="KW-1185">Reference proteome</keyword>
<dbReference type="SMART" id="SM00563">
    <property type="entry name" value="PlsC"/>
    <property type="match status" value="1"/>
</dbReference>
<protein>
    <submittedName>
        <fullName evidence="5">Long-chain-fatty-acid--CoA ligase</fullName>
    </submittedName>
</protein>
<dbReference type="InterPro" id="IPR036736">
    <property type="entry name" value="ACP-like_sf"/>
</dbReference>
<keyword evidence="1" id="KW-0596">Phosphopantetheine</keyword>
<evidence type="ECO:0000259" key="4">
    <source>
        <dbReference type="PROSITE" id="PS50075"/>
    </source>
</evidence>
<dbReference type="Pfam" id="PF23562">
    <property type="entry name" value="AMP-binding_C_3"/>
    <property type="match status" value="1"/>
</dbReference>